<dbReference type="GO" id="GO:0009055">
    <property type="term" value="F:electron transfer activity"/>
    <property type="evidence" value="ECO:0007669"/>
    <property type="project" value="InterPro"/>
</dbReference>
<dbReference type="CDD" id="cd02792">
    <property type="entry name" value="MopB_CT_Formate-Dh-Na-like"/>
    <property type="match status" value="1"/>
</dbReference>
<dbReference type="NCBIfam" id="TIGR01553">
    <property type="entry name" value="formate-DH-alph"/>
    <property type="match status" value="1"/>
</dbReference>
<proteinExistence type="inferred from homology"/>
<dbReference type="EC" id="1.17.1.9" evidence="14"/>
<feature type="domain" description="Molybdopterin oxidoreductase" evidence="12">
    <location>
        <begin position="2"/>
        <end position="438"/>
    </location>
</feature>
<keyword evidence="15" id="KW-1185">Reference proteome</keyword>
<evidence type="ECO:0000313" key="14">
    <source>
        <dbReference type="EMBL" id="QGG48402.1"/>
    </source>
</evidence>
<comment type="subcellular location">
    <subcellularLocation>
        <location evidence="2">Periplasm</location>
    </subcellularLocation>
</comment>
<dbReference type="Gene3D" id="3.40.228.10">
    <property type="entry name" value="Dimethylsulfoxide Reductase, domain 2"/>
    <property type="match status" value="2"/>
</dbReference>
<feature type="domain" description="Molybdopterin dinucleotide-binding" evidence="13">
    <location>
        <begin position="664"/>
        <end position="780"/>
    </location>
</feature>
<keyword evidence="6" id="KW-0732">Signal</keyword>
<dbReference type="PANTHER" id="PTHR43598:SF1">
    <property type="entry name" value="FORMATE DEHYDROGENASE-O MAJOR SUBUNIT"/>
    <property type="match status" value="1"/>
</dbReference>
<dbReference type="EMBL" id="CP045875">
    <property type="protein sequence ID" value="QGG48402.1"/>
    <property type="molecule type" value="Genomic_DNA"/>
</dbReference>
<evidence type="ECO:0000256" key="11">
    <source>
        <dbReference type="ARBA" id="ARBA00023014"/>
    </source>
</evidence>
<evidence type="ECO:0000259" key="12">
    <source>
        <dbReference type="Pfam" id="PF00384"/>
    </source>
</evidence>
<evidence type="ECO:0000256" key="10">
    <source>
        <dbReference type="ARBA" id="ARBA00023004"/>
    </source>
</evidence>
<dbReference type="GO" id="GO:0008863">
    <property type="term" value="F:formate dehydrogenase (NAD+) activity"/>
    <property type="evidence" value="ECO:0007669"/>
    <property type="project" value="UniProtKB-EC"/>
</dbReference>
<dbReference type="GO" id="GO:0051539">
    <property type="term" value="F:4 iron, 4 sulfur cluster binding"/>
    <property type="evidence" value="ECO:0007669"/>
    <property type="project" value="UniProtKB-KW"/>
</dbReference>
<organism evidence="14 15">
    <name type="scientific">Heliorestis convoluta</name>
    <dbReference type="NCBI Taxonomy" id="356322"/>
    <lineage>
        <taxon>Bacteria</taxon>
        <taxon>Bacillati</taxon>
        <taxon>Bacillota</taxon>
        <taxon>Clostridia</taxon>
        <taxon>Eubacteriales</taxon>
        <taxon>Heliobacteriaceae</taxon>
        <taxon>Heliorestis</taxon>
    </lineage>
</organism>
<evidence type="ECO:0000256" key="2">
    <source>
        <dbReference type="ARBA" id="ARBA00004418"/>
    </source>
</evidence>
<protein>
    <submittedName>
        <fullName evidence="14">Formate dehydrogenase, alpha subunit domain protein</fullName>
        <ecNumber evidence="14">1.17.1.9</ecNumber>
    </submittedName>
</protein>
<evidence type="ECO:0000256" key="6">
    <source>
        <dbReference type="ARBA" id="ARBA00022729"/>
    </source>
</evidence>
<dbReference type="GO" id="GO:0030151">
    <property type="term" value="F:molybdenum ion binding"/>
    <property type="evidence" value="ECO:0007669"/>
    <property type="project" value="TreeGrafter"/>
</dbReference>
<dbReference type="AlphaFoldDB" id="A0A5Q2N512"/>
<dbReference type="GO" id="GO:0009061">
    <property type="term" value="P:anaerobic respiration"/>
    <property type="evidence" value="ECO:0007669"/>
    <property type="project" value="TreeGrafter"/>
</dbReference>
<dbReference type="InterPro" id="IPR009010">
    <property type="entry name" value="Asp_de-COase-like_dom_sf"/>
</dbReference>
<evidence type="ECO:0000256" key="9">
    <source>
        <dbReference type="ARBA" id="ARBA00023002"/>
    </source>
</evidence>
<reference evidence="15" key="1">
    <citation type="submission" date="2019-11" db="EMBL/GenBank/DDBJ databases">
        <title>Genome sequence of Heliorestis convoluta strain HH, an alkaliphilic and minimalistic phototrophic bacterium from a soda lake in Egypt.</title>
        <authorList>
            <person name="Dewey E.D."/>
            <person name="Stokes L.M."/>
            <person name="Burchell B.M."/>
            <person name="Shaffer K.N."/>
            <person name="Huntington A.M."/>
            <person name="Baker J.M."/>
            <person name="Nadendla S."/>
            <person name="Giglio M.G."/>
            <person name="Touchman J.W."/>
            <person name="Blankenship R.E."/>
            <person name="Madigan M.T."/>
            <person name="Sattley W.M."/>
        </authorList>
    </citation>
    <scope>NUCLEOTIDE SEQUENCE [LARGE SCALE GENOMIC DNA]</scope>
    <source>
        <strain evidence="15">HH</strain>
    </source>
</reference>
<evidence type="ECO:0000313" key="15">
    <source>
        <dbReference type="Proteomes" id="UP000366051"/>
    </source>
</evidence>
<evidence type="ECO:0000256" key="3">
    <source>
        <dbReference type="ARBA" id="ARBA00010312"/>
    </source>
</evidence>
<comment type="cofactor">
    <cofactor evidence="1">
        <name>[4Fe-4S] cluster</name>
        <dbReference type="ChEBI" id="CHEBI:49883"/>
    </cofactor>
</comment>
<dbReference type="InterPro" id="IPR006656">
    <property type="entry name" value="Mopterin_OxRdtase"/>
</dbReference>
<dbReference type="Pfam" id="PF00384">
    <property type="entry name" value="Molybdopterin"/>
    <property type="match status" value="1"/>
</dbReference>
<keyword evidence="5" id="KW-0479">Metal-binding</keyword>
<dbReference type="PANTHER" id="PTHR43598">
    <property type="entry name" value="TUNGSTEN-CONTAINING FORMYLMETHANOFURAN DEHYDROGENASE 2 SUBUNIT B"/>
    <property type="match status" value="1"/>
</dbReference>
<keyword evidence="10" id="KW-0408">Iron</keyword>
<name>A0A5Q2N512_9FIRM</name>
<evidence type="ECO:0000256" key="8">
    <source>
        <dbReference type="ARBA" id="ARBA00022933"/>
    </source>
</evidence>
<dbReference type="SUPFAM" id="SSF53706">
    <property type="entry name" value="Formate dehydrogenase/DMSO reductase, domains 1-3"/>
    <property type="match status" value="1"/>
</dbReference>
<sequence>MTNHWIDFKNTDCALIIGSNAAENHPVSFTWLMEAKRKRGAKIIHVDPRFTRTSARADLYAPMRSGTDIPFFGGLFHYIFETGRYHHEYVLHYTNASYIVHDDYDFEEGLFSGYDEEKRTYDKATWAYKTDGQGNPLKDMTLQDPRCVFQMMKKHYARYDVDTVCSIVGMPKEKFLQVAEMFTETASPDKTGTILYAMGQTQHTVGAQNCRALSMLQLLLGNVGRPGGGVNALRGHSNVQGSTDMACLFHLLPGYMPAPNDGDHVDLAAYNATTPKGGFWTNRPKFIASLLKAWWGDHANLDNDLAYHYLPKQKRGANHSHIALFEDMMAGTIKGLFNWGQNPVVSGPNTNHEAKAMEELDWMVQIDIFENETAAFWKRPGVNPKDIKTEVFLLPATSFLEKEGSVTHSGRLIQYRWQAVEGPGDTKQESWIIDHIARAIKSHYENSNKPEDEPIKYLTWNYGSSENLPSFVDAVAREINGKDLTTGQQLPGFGALQDDGTTACGNWIYSGMYTEAGNNAKRRGTDDPSGLGVYLEWGFAWPANRRIIYNRANCDPSGKPWSEEKKSIWWDPQQERWVGYDVPDFAPTRSPQEAGGTSPFIMLPEGQARFYSVNAMNEGPFPEHYEPYESPVENKLSKVQYNPAIRIWESNERGDASQYPIVCSTWRVCEHWHTGAITRNMPWLAELMPALFVEMSPSLARERGIKHGDMVEVSSARGAIKAVAMVTERVQTLSVQGKTVEQVGLTWHFGYQGLVKGDITNILTPHIGDANTHIPEYKAFLVDVRKVS</sequence>
<keyword evidence="7" id="KW-0574">Periplasm</keyword>
<evidence type="ECO:0000256" key="5">
    <source>
        <dbReference type="ARBA" id="ARBA00022723"/>
    </source>
</evidence>
<dbReference type="Gene3D" id="2.40.40.20">
    <property type="match status" value="1"/>
</dbReference>
<comment type="similarity">
    <text evidence="3">Belongs to the prokaryotic molybdopterin-containing oxidoreductase family.</text>
</comment>
<keyword evidence="11" id="KW-0411">Iron-sulfur</keyword>
<accession>A0A5Q2N512</accession>
<dbReference type="Proteomes" id="UP000366051">
    <property type="component" value="Chromosome"/>
</dbReference>
<dbReference type="GO" id="GO:0043546">
    <property type="term" value="F:molybdopterin cofactor binding"/>
    <property type="evidence" value="ECO:0007669"/>
    <property type="project" value="InterPro"/>
</dbReference>
<evidence type="ECO:0000259" key="13">
    <source>
        <dbReference type="Pfam" id="PF01568"/>
    </source>
</evidence>
<evidence type="ECO:0000256" key="7">
    <source>
        <dbReference type="ARBA" id="ARBA00022764"/>
    </source>
</evidence>
<evidence type="ECO:0000256" key="1">
    <source>
        <dbReference type="ARBA" id="ARBA00001966"/>
    </source>
</evidence>
<dbReference type="FunFam" id="3.40.228.10:FF:000009">
    <property type="entry name" value="Formate dehydrogenase, alpha subunit, selenocysteine-containing"/>
    <property type="match status" value="1"/>
</dbReference>
<dbReference type="SUPFAM" id="SSF50692">
    <property type="entry name" value="ADC-like"/>
    <property type="match status" value="1"/>
</dbReference>
<dbReference type="GO" id="GO:0047111">
    <property type="term" value="F:formate dehydrogenase (cytochrome-c-553) activity"/>
    <property type="evidence" value="ECO:0007669"/>
    <property type="project" value="InterPro"/>
</dbReference>
<dbReference type="KEGG" id="hcv:FTV88_2304"/>
<keyword evidence="8" id="KW-0712">Selenocysteine</keyword>
<dbReference type="PROSITE" id="PS00932">
    <property type="entry name" value="MOLYBDOPTERIN_PROK_3"/>
    <property type="match status" value="1"/>
</dbReference>
<evidence type="ECO:0000256" key="4">
    <source>
        <dbReference type="ARBA" id="ARBA00022485"/>
    </source>
</evidence>
<dbReference type="Gene3D" id="3.40.50.740">
    <property type="match status" value="1"/>
</dbReference>
<keyword evidence="9 14" id="KW-0560">Oxidoreductase</keyword>
<dbReference type="InterPro" id="IPR006657">
    <property type="entry name" value="MoPterin_dinucl-bd_dom"/>
</dbReference>
<dbReference type="InterPro" id="IPR006655">
    <property type="entry name" value="Mopterin_OxRdtase_prok_CS"/>
</dbReference>
<dbReference type="InterPro" id="IPR006443">
    <property type="entry name" value="Formate-DH-alph_fdnG"/>
</dbReference>
<dbReference type="Pfam" id="PF01568">
    <property type="entry name" value="Molydop_binding"/>
    <property type="match status" value="1"/>
</dbReference>
<keyword evidence="4" id="KW-0004">4Fe-4S</keyword>
<gene>
    <name evidence="14" type="ORF">FTV88_2304</name>
</gene>
<dbReference type="GO" id="GO:0042597">
    <property type="term" value="C:periplasmic space"/>
    <property type="evidence" value="ECO:0007669"/>
    <property type="project" value="UniProtKB-SubCell"/>
</dbReference>